<dbReference type="Proteomes" id="UP000756132">
    <property type="component" value="Chromosome 1"/>
</dbReference>
<evidence type="ECO:0000256" key="1">
    <source>
        <dbReference type="ARBA" id="ARBA00023117"/>
    </source>
</evidence>
<name>A0A9Q8P3L1_PASFU</name>
<keyword evidence="6" id="KW-1185">Reference proteome</keyword>
<dbReference type="KEGG" id="ffu:CLAFUR5_01341"/>
<dbReference type="SUPFAM" id="SSF57850">
    <property type="entry name" value="RING/U-box"/>
    <property type="match status" value="1"/>
</dbReference>
<keyword evidence="1 2" id="KW-0103">Bromodomain</keyword>
<dbReference type="GO" id="GO:0006325">
    <property type="term" value="P:chromatin organization"/>
    <property type="evidence" value="ECO:0007669"/>
    <property type="project" value="UniProtKB-ARBA"/>
</dbReference>
<proteinExistence type="predicted"/>
<feature type="region of interest" description="Disordered" evidence="3">
    <location>
        <begin position="282"/>
        <end position="327"/>
    </location>
</feature>
<evidence type="ECO:0000313" key="5">
    <source>
        <dbReference type="EMBL" id="UJO11807.1"/>
    </source>
</evidence>
<evidence type="ECO:0000259" key="4">
    <source>
        <dbReference type="PROSITE" id="PS50014"/>
    </source>
</evidence>
<dbReference type="SMART" id="SM00297">
    <property type="entry name" value="BROMO"/>
    <property type="match status" value="1"/>
</dbReference>
<evidence type="ECO:0000256" key="3">
    <source>
        <dbReference type="SAM" id="MobiDB-lite"/>
    </source>
</evidence>
<evidence type="ECO:0000313" key="6">
    <source>
        <dbReference type="Proteomes" id="UP000756132"/>
    </source>
</evidence>
<dbReference type="PRINTS" id="PR00503">
    <property type="entry name" value="BROMODOMAIN"/>
</dbReference>
<dbReference type="Gene3D" id="1.20.920.10">
    <property type="entry name" value="Bromodomain-like"/>
    <property type="match status" value="1"/>
</dbReference>
<dbReference type="GO" id="GO:0004842">
    <property type="term" value="F:ubiquitin-protein transferase activity"/>
    <property type="evidence" value="ECO:0007669"/>
    <property type="project" value="InterPro"/>
</dbReference>
<dbReference type="Gene3D" id="1.20.120.1750">
    <property type="match status" value="1"/>
</dbReference>
<dbReference type="GeneID" id="71981219"/>
<dbReference type="Pfam" id="PF00439">
    <property type="entry name" value="Bromodomain"/>
    <property type="match status" value="1"/>
</dbReference>
<feature type="region of interest" description="Disordered" evidence="3">
    <location>
        <begin position="402"/>
        <end position="425"/>
    </location>
</feature>
<dbReference type="InterPro" id="IPR031127">
    <property type="entry name" value="E3_UB_ligase_RBR"/>
</dbReference>
<dbReference type="InterPro" id="IPR036427">
    <property type="entry name" value="Bromodomain-like_sf"/>
</dbReference>
<dbReference type="PROSITE" id="PS50014">
    <property type="entry name" value="BROMODOMAIN_2"/>
    <property type="match status" value="1"/>
</dbReference>
<reference evidence="5" key="2">
    <citation type="journal article" date="2022" name="Microb. Genom.">
        <title>A chromosome-scale genome assembly of the tomato pathogen Cladosporium fulvum reveals a compartmentalized genome architecture and the presence of a dispensable chromosome.</title>
        <authorList>
            <person name="Zaccaron A.Z."/>
            <person name="Chen L.H."/>
            <person name="Samaras A."/>
            <person name="Stergiopoulos I."/>
        </authorList>
    </citation>
    <scope>NUCLEOTIDE SEQUENCE</scope>
    <source>
        <strain evidence="5">Race5_Kim</strain>
    </source>
</reference>
<gene>
    <name evidence="5" type="ORF">CLAFUR5_01341</name>
</gene>
<dbReference type="CDD" id="cd22584">
    <property type="entry name" value="Rcat_RBR_unk"/>
    <property type="match status" value="1"/>
</dbReference>
<feature type="domain" description="Bromo" evidence="4">
    <location>
        <begin position="92"/>
        <end position="162"/>
    </location>
</feature>
<feature type="compositionally biased region" description="Acidic residues" evidence="3">
    <location>
        <begin position="282"/>
        <end position="303"/>
    </location>
</feature>
<dbReference type="InterPro" id="IPR001487">
    <property type="entry name" value="Bromodomain"/>
</dbReference>
<dbReference type="AlphaFoldDB" id="A0A9Q8P3L1"/>
<dbReference type="RefSeq" id="XP_047756173.1">
    <property type="nucleotide sequence ID" value="XM_047900489.1"/>
</dbReference>
<dbReference type="OrthoDB" id="3650417at2759"/>
<feature type="compositionally biased region" description="Pro residues" evidence="3">
    <location>
        <begin position="402"/>
        <end position="411"/>
    </location>
</feature>
<feature type="compositionally biased region" description="Basic and acidic residues" evidence="3">
    <location>
        <begin position="414"/>
        <end position="425"/>
    </location>
</feature>
<protein>
    <recommendedName>
        <fullName evidence="4">Bromo domain-containing protein</fullName>
    </recommendedName>
</protein>
<dbReference type="PANTHER" id="PTHR11685">
    <property type="entry name" value="RBR FAMILY RING FINGER AND IBR DOMAIN-CONTAINING"/>
    <property type="match status" value="1"/>
</dbReference>
<accession>A0A9Q8P3L1</accession>
<dbReference type="GO" id="GO:0016567">
    <property type="term" value="P:protein ubiquitination"/>
    <property type="evidence" value="ECO:0007669"/>
    <property type="project" value="InterPro"/>
</dbReference>
<organism evidence="5 6">
    <name type="scientific">Passalora fulva</name>
    <name type="common">Tomato leaf mold</name>
    <name type="synonym">Cladosporium fulvum</name>
    <dbReference type="NCBI Taxonomy" id="5499"/>
    <lineage>
        <taxon>Eukaryota</taxon>
        <taxon>Fungi</taxon>
        <taxon>Dikarya</taxon>
        <taxon>Ascomycota</taxon>
        <taxon>Pezizomycotina</taxon>
        <taxon>Dothideomycetes</taxon>
        <taxon>Dothideomycetidae</taxon>
        <taxon>Mycosphaerellales</taxon>
        <taxon>Mycosphaerellaceae</taxon>
        <taxon>Fulvia</taxon>
    </lineage>
</organism>
<evidence type="ECO:0000256" key="2">
    <source>
        <dbReference type="PROSITE-ProRule" id="PRU00035"/>
    </source>
</evidence>
<reference evidence="5" key="1">
    <citation type="submission" date="2021-12" db="EMBL/GenBank/DDBJ databases">
        <authorList>
            <person name="Zaccaron A."/>
            <person name="Stergiopoulos I."/>
        </authorList>
    </citation>
    <scope>NUCLEOTIDE SEQUENCE</scope>
    <source>
        <strain evidence="5">Race5_Kim</strain>
    </source>
</reference>
<dbReference type="EMBL" id="CP090163">
    <property type="protein sequence ID" value="UJO11807.1"/>
    <property type="molecule type" value="Genomic_DNA"/>
</dbReference>
<dbReference type="SUPFAM" id="SSF47370">
    <property type="entry name" value="Bromodomain"/>
    <property type="match status" value="1"/>
</dbReference>
<dbReference type="CDD" id="cd04369">
    <property type="entry name" value="Bromodomain"/>
    <property type="match status" value="1"/>
</dbReference>
<sequence>MFHDSLTDPTRFPPRCCTLIQLYTVLPWFHPEGTNTFRLKFEEWLAIDKLYCPSPACSAFISEKYKVPSNEPIVEPAPSKQQVMKAIFHKLDTSAEARFFRTDVHTIELPGYTKRVPKPIHLQRIQQKIDDHEYTSSAEMSQDVLLLHANTKRYNGHQHPVSLAADKLLSKYLEVLSSTADQLSAVRRTVQHDIFACPTCHIAICTSCKHIEHRDKGACDTSTNDEEVAMLQQFGYKKCPRCKHGVRRMYGCSHMQCTCGAHWCWWCLRSIDECQGDCAGPADDEIDDEDDEDSEEGESDSDDGVVSNNGDTPMLDAGPPAPINDPTRVLASPIIQAVNLDAGGSRRWAGGGYDFGDEPEDPSVQVWSCEHSWIEFRTPTDRFDHGDLNYLECNRCFESLQPAPPLMPTPSRPGTKDRPSKQPDIGKEAWDCMRCRLIVCTGCRDKYKSSARAA</sequence>